<evidence type="ECO:0000256" key="1">
    <source>
        <dbReference type="ARBA" id="ARBA00004191"/>
    </source>
</evidence>
<gene>
    <name evidence="7" type="ORF">A7A78_12830</name>
</gene>
<dbReference type="SUPFAM" id="SSF49313">
    <property type="entry name" value="Cadherin-like"/>
    <property type="match status" value="1"/>
</dbReference>
<dbReference type="CDD" id="cd11304">
    <property type="entry name" value="Cadherin_repeat"/>
    <property type="match status" value="1"/>
</dbReference>
<keyword evidence="8" id="KW-1185">Reference proteome</keyword>
<keyword evidence="4" id="KW-0732">Signal</keyword>
<evidence type="ECO:0000313" key="8">
    <source>
        <dbReference type="Proteomes" id="UP000077552"/>
    </source>
</evidence>
<dbReference type="PANTHER" id="PTHR31018:SF3">
    <property type="entry name" value="RECEPTOR PROTEIN-TYROSINE KINASE"/>
    <property type="match status" value="1"/>
</dbReference>
<proteinExistence type="predicted"/>
<sequence length="441" mass="47796">MFLFSISIFSYCSKDNDNPNPSEITVTTSDFSKTMDENPANGQVIGVVSGSTNEGSITFSITEQDPAGAFSIDASSGELKVANRTLFDFETNPTITSTIRVSNGVIFKNAQVIISLNDVNEENIYDGNVKLSTQAEVDEFGSHNYIGITGYLIVGYNLGSIYSNITDLSPLQPLTFVGGEVVISYNGELQTLIGLGNLSEIGSSLNIYENPVLSTLESLSSLTVIHRTLGIIGNISLSNFNGLHNITSVERDLIVQSMSVSNLEGLHNIRFAGSLNVSFNNSLQNIDALSALTELSGYIVIQKNPLLNNLDALQNINSNINQIRILENDLLTNLNGLRNIGASVYLEISENTSLTNLSGLESINNINSQIFIQNNESLQSLNGLDNLMEVLEQFVVWQNPNLSDFCALTDLCVSGNLPSFITESNAYNPTKQDIKDGNCSL</sequence>
<name>A0A1A9LET3_9FLAO</name>
<dbReference type="InterPro" id="IPR036941">
    <property type="entry name" value="Rcpt_L-dom_sf"/>
</dbReference>
<evidence type="ECO:0000256" key="4">
    <source>
        <dbReference type="ARBA" id="ARBA00022729"/>
    </source>
</evidence>
<accession>A0A1A9LET3</accession>
<evidence type="ECO:0000259" key="6">
    <source>
        <dbReference type="PROSITE" id="PS50268"/>
    </source>
</evidence>
<dbReference type="GO" id="GO:0005509">
    <property type="term" value="F:calcium ion binding"/>
    <property type="evidence" value="ECO:0007669"/>
    <property type="project" value="InterPro"/>
</dbReference>
<dbReference type="GO" id="GO:0016020">
    <property type="term" value="C:membrane"/>
    <property type="evidence" value="ECO:0007669"/>
    <property type="project" value="InterPro"/>
</dbReference>
<reference evidence="7 8" key="1">
    <citation type="submission" date="2016-05" db="EMBL/GenBank/DDBJ databases">
        <title>Genome sequencing of Vitellibacter soesokkakensis RSSK-12.</title>
        <authorList>
            <person name="Thevarajoo S."/>
            <person name="Selvaratnam C."/>
            <person name="Goh K.M."/>
            <person name="Chan K.-G."/>
            <person name="Chong C.S."/>
        </authorList>
    </citation>
    <scope>NUCLEOTIDE SEQUENCE [LARGE SCALE GENOMIC DNA]</scope>
    <source>
        <strain evidence="7 8">RSSK-12</strain>
    </source>
</reference>
<dbReference type="SMART" id="SM00112">
    <property type="entry name" value="CA"/>
    <property type="match status" value="1"/>
</dbReference>
<dbReference type="Proteomes" id="UP000077552">
    <property type="component" value="Unassembled WGS sequence"/>
</dbReference>
<evidence type="ECO:0000256" key="5">
    <source>
        <dbReference type="ARBA" id="ARBA00023180"/>
    </source>
</evidence>
<dbReference type="AlphaFoldDB" id="A0A1A9LET3"/>
<organism evidence="7 8">
    <name type="scientific">Aequorivita soesokkakensis</name>
    <dbReference type="NCBI Taxonomy" id="1385699"/>
    <lineage>
        <taxon>Bacteria</taxon>
        <taxon>Pseudomonadati</taxon>
        <taxon>Bacteroidota</taxon>
        <taxon>Flavobacteriia</taxon>
        <taxon>Flavobacteriales</taxon>
        <taxon>Flavobacteriaceae</taxon>
        <taxon>Aequorivita</taxon>
    </lineage>
</organism>
<dbReference type="PANTHER" id="PTHR31018">
    <property type="entry name" value="SPORULATION-SPECIFIC PROTEIN-RELATED"/>
    <property type="match status" value="1"/>
</dbReference>
<evidence type="ECO:0000256" key="3">
    <source>
        <dbReference type="ARBA" id="ARBA00022525"/>
    </source>
</evidence>
<dbReference type="SUPFAM" id="SSF52058">
    <property type="entry name" value="L domain-like"/>
    <property type="match status" value="3"/>
</dbReference>
<evidence type="ECO:0000313" key="7">
    <source>
        <dbReference type="EMBL" id="OAD91261.1"/>
    </source>
</evidence>
<dbReference type="PROSITE" id="PS50268">
    <property type="entry name" value="CADHERIN_2"/>
    <property type="match status" value="1"/>
</dbReference>
<dbReference type="Gene3D" id="2.60.40.60">
    <property type="entry name" value="Cadherins"/>
    <property type="match status" value="1"/>
</dbReference>
<keyword evidence="3" id="KW-0964">Secreted</keyword>
<keyword evidence="2" id="KW-0134">Cell wall</keyword>
<dbReference type="EMBL" id="LXIE01000021">
    <property type="protein sequence ID" value="OAD91261.1"/>
    <property type="molecule type" value="Genomic_DNA"/>
</dbReference>
<dbReference type="STRING" id="1385699.A7A78_12830"/>
<dbReference type="InterPro" id="IPR051648">
    <property type="entry name" value="CWI-Assembly_Regulator"/>
</dbReference>
<keyword evidence="5" id="KW-0325">Glycoprotein</keyword>
<dbReference type="InterPro" id="IPR002126">
    <property type="entry name" value="Cadherin-like_dom"/>
</dbReference>
<feature type="domain" description="Cadherin" evidence="6">
    <location>
        <begin position="27"/>
        <end position="140"/>
    </location>
</feature>
<protein>
    <recommendedName>
        <fullName evidence="6">Cadherin domain-containing protein</fullName>
    </recommendedName>
</protein>
<comment type="caution">
    <text evidence="7">The sequence shown here is derived from an EMBL/GenBank/DDBJ whole genome shotgun (WGS) entry which is preliminary data.</text>
</comment>
<dbReference type="InterPro" id="IPR015919">
    <property type="entry name" value="Cadherin-like_sf"/>
</dbReference>
<comment type="subcellular location">
    <subcellularLocation>
        <location evidence="1">Secreted</location>
        <location evidence="1">Cell wall</location>
    </subcellularLocation>
</comment>
<dbReference type="GO" id="GO:0007156">
    <property type="term" value="P:homophilic cell adhesion via plasma membrane adhesion molecules"/>
    <property type="evidence" value="ECO:0007669"/>
    <property type="project" value="InterPro"/>
</dbReference>
<evidence type="ECO:0000256" key="2">
    <source>
        <dbReference type="ARBA" id="ARBA00022512"/>
    </source>
</evidence>
<dbReference type="Gene3D" id="3.80.20.20">
    <property type="entry name" value="Receptor L-domain"/>
    <property type="match status" value="2"/>
</dbReference>
<dbReference type="GO" id="GO:0030313">
    <property type="term" value="C:cell envelope"/>
    <property type="evidence" value="ECO:0007669"/>
    <property type="project" value="UniProtKB-SubCell"/>
</dbReference>